<dbReference type="PANTHER" id="PTHR15635">
    <property type="entry name" value="COILED-COIL DOMAIN CONTAINING PROTEIN 9"/>
    <property type="match status" value="1"/>
</dbReference>
<feature type="compositionally biased region" description="Polar residues" evidence="3">
    <location>
        <begin position="553"/>
        <end position="573"/>
    </location>
</feature>
<feature type="compositionally biased region" description="Low complexity" evidence="3">
    <location>
        <begin position="410"/>
        <end position="427"/>
    </location>
</feature>
<name>A0A0B7B221_9EUPU</name>
<dbReference type="InterPro" id="IPR029336">
    <property type="entry name" value="DUF4594"/>
</dbReference>
<keyword evidence="2" id="KW-0175">Coiled coil</keyword>
<feature type="compositionally biased region" description="Basic and acidic residues" evidence="3">
    <location>
        <begin position="283"/>
        <end position="293"/>
    </location>
</feature>
<evidence type="ECO:0008006" key="5">
    <source>
        <dbReference type="Google" id="ProtNLM"/>
    </source>
</evidence>
<evidence type="ECO:0000313" key="4">
    <source>
        <dbReference type="EMBL" id="CEK86165.1"/>
    </source>
</evidence>
<feature type="region of interest" description="Disordered" evidence="3">
    <location>
        <begin position="823"/>
        <end position="879"/>
    </location>
</feature>
<feature type="compositionally biased region" description="Acidic residues" evidence="3">
    <location>
        <begin position="489"/>
        <end position="498"/>
    </location>
</feature>
<dbReference type="Pfam" id="PF15266">
    <property type="entry name" value="DUF4594"/>
    <property type="match status" value="1"/>
</dbReference>
<feature type="compositionally biased region" description="Basic and acidic residues" evidence="3">
    <location>
        <begin position="247"/>
        <end position="260"/>
    </location>
</feature>
<dbReference type="EMBL" id="HACG01039300">
    <property type="protein sequence ID" value="CEK86165.1"/>
    <property type="molecule type" value="Transcribed_RNA"/>
</dbReference>
<feature type="compositionally biased region" description="Low complexity" evidence="3">
    <location>
        <begin position="500"/>
        <end position="524"/>
    </location>
</feature>
<feature type="compositionally biased region" description="Polar residues" evidence="3">
    <location>
        <begin position="829"/>
        <end position="839"/>
    </location>
</feature>
<keyword evidence="1" id="KW-0597">Phosphoprotein</keyword>
<feature type="compositionally biased region" description="Basic and acidic residues" evidence="3">
    <location>
        <begin position="373"/>
        <end position="384"/>
    </location>
</feature>
<feature type="compositionally biased region" description="Basic and acidic residues" evidence="3">
    <location>
        <begin position="90"/>
        <end position="112"/>
    </location>
</feature>
<reference evidence="4" key="1">
    <citation type="submission" date="2014-12" db="EMBL/GenBank/DDBJ databases">
        <title>Insight into the proteome of Arion vulgaris.</title>
        <authorList>
            <person name="Aradska J."/>
            <person name="Bulat T."/>
            <person name="Smidak R."/>
            <person name="Sarate P."/>
            <person name="Gangsoo J."/>
            <person name="Sialana F."/>
            <person name="Bilban M."/>
            <person name="Lubec G."/>
        </authorList>
    </citation>
    <scope>NUCLEOTIDE SEQUENCE</scope>
    <source>
        <tissue evidence="4">Skin</tissue>
    </source>
</reference>
<feature type="compositionally biased region" description="Polar residues" evidence="3">
    <location>
        <begin position="269"/>
        <end position="282"/>
    </location>
</feature>
<evidence type="ECO:0000256" key="2">
    <source>
        <dbReference type="ARBA" id="ARBA00023054"/>
    </source>
</evidence>
<accession>A0A0B7B221</accession>
<feature type="region of interest" description="Disordered" evidence="3">
    <location>
        <begin position="479"/>
        <end position="573"/>
    </location>
</feature>
<feature type="region of interest" description="Disordered" evidence="3">
    <location>
        <begin position="53"/>
        <end position="159"/>
    </location>
</feature>
<feature type="region of interest" description="Disordered" evidence="3">
    <location>
        <begin position="681"/>
        <end position="706"/>
    </location>
</feature>
<sequence>MAARPKSFITADTDVNLDFLTKEEKEALLSKKMDMIRQRNKALTERHKLIEADKKKAEEAGQAVKPTVDSQTLPAEGALKPRGRGRGQPHNKEGNRLAKERPKSSGDFRDSSDYEPIVDTTDLANYRSKGRGAPYDRDVPNNTPKNKRKPAPKEEATTFSSNFEYEPIIDMNDLDKRFGHLLNTLEGGSWPHTDHGNHPGPRQPNWRHDNLLCMQHDGLTNGIGQTYKGRLKDNEGPPPDPSFNPLADRRRSDKKEEGIDHRRHPRNYGGSTDLTRVKQNMKNLREKEKDKPQGSKPLDMVMTGKERRNHEEWKAERERYDKERIQRQMSDAGNWKRAWDADKNSQENEDQSAGYSSKLEPAKRPAGRIGSGRFDRGERDERPRSAVIVKGAVQNTDHLQQQQRQHHLEQQQQQQHVQTQVHPHPFQAVENKISRGRGRGRGRGRSRGSGSGEKFPRPKTWSGGDDRFVECQKELLLVKFDNTAGDNSVEVEYDDDEFLSSPANSPKSPPASTTPGRGPTGRTPNQVPKPQPHGGKLQQQKNKAPRNKDKSQTDTQQAPIKDNWNVTATSPTNLDQSAVAFDTDETHMNTSSRSQSYVDSEEWEDCTESSGVHEEDDEFVIPIEGLSNTATDISNDMYLECRLNPEAPEFLPSSPDLINTPLAHAGVLPWITNGSLSCPSSQESEISVHFPHGPSTSSLPLPGAHFPESLITSSQLKEKLKALAQVSQPSSLSSEDPFVSQKAPVRLQKDKDDSVKDVSAVGDEDRQQVKPSKLTESSKITDKSTELKDVNVACLTTPCNGTKDTKPPSDVVADAAVDVLNKLNEGEHSNTTVSPSDKTTIGHISACHPKELARDSSKEESKDTSKESAVTPNINSTHDCVNDKDLVREVSMTCDPAKSNSKLVSFPAEKAVNGDGSSEHKMNQESGTSEDHTLLLSFSAKEEITNIHKEGNGEQEDLKVPEVKLVVKDNDCSDANFLTESQISPLEDETGLPTANVSALS</sequence>
<feature type="region of interest" description="Disordered" evidence="3">
    <location>
        <begin position="728"/>
        <end position="786"/>
    </location>
</feature>
<feature type="compositionally biased region" description="Basic and acidic residues" evidence="3">
    <location>
        <begin position="747"/>
        <end position="756"/>
    </location>
</feature>
<proteinExistence type="predicted"/>
<feature type="compositionally biased region" description="Basic and acidic residues" evidence="3">
    <location>
        <begin position="848"/>
        <end position="866"/>
    </location>
</feature>
<feature type="region of interest" description="Disordered" evidence="3">
    <location>
        <begin position="982"/>
        <end position="1001"/>
    </location>
</feature>
<feature type="compositionally biased region" description="Polar residues" evidence="3">
    <location>
        <begin position="870"/>
        <end position="879"/>
    </location>
</feature>
<feature type="compositionally biased region" description="Basic and acidic residues" evidence="3">
    <location>
        <begin position="337"/>
        <end position="346"/>
    </location>
</feature>
<gene>
    <name evidence="4" type="primary">ORF152292</name>
</gene>
<feature type="compositionally biased region" description="Basic residues" evidence="3">
    <location>
        <begin position="434"/>
        <end position="446"/>
    </location>
</feature>
<feature type="region of interest" description="Disordered" evidence="3">
    <location>
        <begin position="223"/>
        <end position="466"/>
    </location>
</feature>
<protein>
    <recommendedName>
        <fullName evidence="5">Coiled-coil domain-containing protein 9</fullName>
    </recommendedName>
</protein>
<feature type="compositionally biased region" description="Basic and acidic residues" evidence="3">
    <location>
        <begin position="917"/>
        <end position="930"/>
    </location>
</feature>
<evidence type="ECO:0000256" key="1">
    <source>
        <dbReference type="ARBA" id="ARBA00022553"/>
    </source>
</evidence>
<feature type="compositionally biased region" description="Basic and acidic residues" evidence="3">
    <location>
        <begin position="304"/>
        <end position="326"/>
    </location>
</feature>
<dbReference type="PANTHER" id="PTHR15635:SF12">
    <property type="entry name" value="HABP4_PAI-RBP1 DOMAIN-CONTAINING PROTEIN"/>
    <property type="match status" value="1"/>
</dbReference>
<feature type="region of interest" description="Disordered" evidence="3">
    <location>
        <begin position="910"/>
        <end position="930"/>
    </location>
</feature>
<evidence type="ECO:0000256" key="3">
    <source>
        <dbReference type="SAM" id="MobiDB-lite"/>
    </source>
</evidence>
<organism evidence="4">
    <name type="scientific">Arion vulgaris</name>
    <dbReference type="NCBI Taxonomy" id="1028688"/>
    <lineage>
        <taxon>Eukaryota</taxon>
        <taxon>Metazoa</taxon>
        <taxon>Spiralia</taxon>
        <taxon>Lophotrochozoa</taxon>
        <taxon>Mollusca</taxon>
        <taxon>Gastropoda</taxon>
        <taxon>Heterobranchia</taxon>
        <taxon>Euthyneura</taxon>
        <taxon>Panpulmonata</taxon>
        <taxon>Eupulmonata</taxon>
        <taxon>Stylommatophora</taxon>
        <taxon>Helicina</taxon>
        <taxon>Arionoidea</taxon>
        <taxon>Arionidae</taxon>
        <taxon>Arion</taxon>
    </lineage>
</organism>
<dbReference type="AlphaFoldDB" id="A0A0B7B221"/>